<evidence type="ECO:0000313" key="6">
    <source>
        <dbReference type="Proteomes" id="UP001212152"/>
    </source>
</evidence>
<dbReference type="InterPro" id="IPR056337">
    <property type="entry name" value="LHD_YVC1"/>
</dbReference>
<protein>
    <recommendedName>
        <fullName evidence="7">Polycystin cation channel PKD1/PKD2 domain-containing protein</fullName>
    </recommendedName>
</protein>
<evidence type="ECO:0000259" key="4">
    <source>
        <dbReference type="Pfam" id="PF23317"/>
    </source>
</evidence>
<dbReference type="InterPro" id="IPR056336">
    <property type="entry name" value="YVC1_C"/>
</dbReference>
<feature type="compositionally biased region" description="Low complexity" evidence="1">
    <location>
        <begin position="577"/>
        <end position="589"/>
    </location>
</feature>
<keyword evidence="2" id="KW-1133">Transmembrane helix</keyword>
<evidence type="ECO:0000313" key="5">
    <source>
        <dbReference type="EMBL" id="KAJ3182005.1"/>
    </source>
</evidence>
<evidence type="ECO:0000256" key="1">
    <source>
        <dbReference type="SAM" id="MobiDB-lite"/>
    </source>
</evidence>
<sequence length="636" mass="70796">MSDEEQRPLMSDTREFRGLQAEEAKKAYEKALQLARDRISVPIPLESIAEGTEFVNSDIIDELHKLSRRACVYGCLAAHRTLNERADVSIHRTAILRARAFMCEVMAIRLVEKMAEDKIGREEMFVEVLTPMFNECAAGSSAESPLQVAVESNAVAFINHMVVQQCVEYIWRGLLVPRPSYDIKVDSEDGDGYVMGYMWPATINVGFKALPEGRLSVPVYQYAAETLFSFMLLGVFTFVVNYRTAEVNPIEMFMYFLVVSFGMTELKQFTSQGINFYFLTLFNGIDAMIMTIFSAAFGFRIYGQWIGSDKILEGPNDMAYDLLACNAVFLWTRAIHVLAGFRYFGEMVVIIRSMMRDAAYFFIMFAFVLVGFVQAFAGLARASPSDGEPGFGKGIYLLAKAFLQSPDFEDAERMNEFLGPPLLIFFMVLASVIMLNMLIAFFNQSYTEVVESAAQQHVFQFTLNVLGVGLDTTRYPFISPTNLLEPFLFVLHKILSERAYLEVRQWVWILAVLPCNITIAIAEELFPQTTAKIYRVKEDKEFEDEQREGTGRKNDLLGSGTDRAQVPGVHSAITADSSKGSKSSSSSSGESGGDAVANDAAIAGSGGPDGVEQVLASLVAEVKALRRQVEALSEKT</sequence>
<gene>
    <name evidence="5" type="ORF">HDU87_000343</name>
</gene>
<dbReference type="PANTHER" id="PTHR35859">
    <property type="entry name" value="NONSELECTIVE CATION CHANNEL PROTEIN"/>
    <property type="match status" value="1"/>
</dbReference>
<proteinExistence type="predicted"/>
<feature type="transmembrane region" description="Helical" evidence="2">
    <location>
        <begin position="320"/>
        <end position="339"/>
    </location>
</feature>
<reference evidence="5" key="1">
    <citation type="submission" date="2020-05" db="EMBL/GenBank/DDBJ databases">
        <title>Phylogenomic resolution of chytrid fungi.</title>
        <authorList>
            <person name="Stajich J.E."/>
            <person name="Amses K."/>
            <person name="Simmons R."/>
            <person name="Seto K."/>
            <person name="Myers J."/>
            <person name="Bonds A."/>
            <person name="Quandt C.A."/>
            <person name="Barry K."/>
            <person name="Liu P."/>
            <person name="Grigoriev I."/>
            <person name="Longcore J.E."/>
            <person name="James T.Y."/>
        </authorList>
    </citation>
    <scope>NUCLEOTIDE SEQUENCE</scope>
    <source>
        <strain evidence="5">JEL0379</strain>
    </source>
</reference>
<dbReference type="Pfam" id="PF23190">
    <property type="entry name" value="LHD_TRPY1"/>
    <property type="match status" value="1"/>
</dbReference>
<dbReference type="InterPro" id="IPR052971">
    <property type="entry name" value="TRP_calcium_channel"/>
</dbReference>
<feature type="transmembrane region" description="Helical" evidence="2">
    <location>
        <begin position="359"/>
        <end position="380"/>
    </location>
</feature>
<feature type="transmembrane region" description="Helical" evidence="2">
    <location>
        <begin position="219"/>
        <end position="240"/>
    </location>
</feature>
<accession>A0AAD5TTC4</accession>
<keyword evidence="2" id="KW-0812">Transmembrane</keyword>
<comment type="caution">
    <text evidence="5">The sequence shown here is derived from an EMBL/GenBank/DDBJ whole genome shotgun (WGS) entry which is preliminary data.</text>
</comment>
<keyword evidence="6" id="KW-1185">Reference proteome</keyword>
<dbReference type="Proteomes" id="UP001212152">
    <property type="component" value="Unassembled WGS sequence"/>
</dbReference>
<dbReference type="EMBL" id="JADGJQ010000010">
    <property type="protein sequence ID" value="KAJ3182005.1"/>
    <property type="molecule type" value="Genomic_DNA"/>
</dbReference>
<keyword evidence="2" id="KW-0472">Membrane</keyword>
<dbReference type="AlphaFoldDB" id="A0AAD5TTC4"/>
<feature type="transmembrane region" description="Helical" evidence="2">
    <location>
        <begin position="276"/>
        <end position="299"/>
    </location>
</feature>
<dbReference type="Pfam" id="PF23317">
    <property type="entry name" value="YVC1_C"/>
    <property type="match status" value="1"/>
</dbReference>
<organism evidence="5 6">
    <name type="scientific">Geranomyces variabilis</name>
    <dbReference type="NCBI Taxonomy" id="109894"/>
    <lineage>
        <taxon>Eukaryota</taxon>
        <taxon>Fungi</taxon>
        <taxon>Fungi incertae sedis</taxon>
        <taxon>Chytridiomycota</taxon>
        <taxon>Chytridiomycota incertae sedis</taxon>
        <taxon>Chytridiomycetes</taxon>
        <taxon>Spizellomycetales</taxon>
        <taxon>Powellomycetaceae</taxon>
        <taxon>Geranomyces</taxon>
    </lineage>
</organism>
<feature type="region of interest" description="Disordered" evidence="1">
    <location>
        <begin position="540"/>
        <end position="607"/>
    </location>
</feature>
<feature type="domain" description="Calcium channel YVC1-like C-terminal transmembrane" evidence="4">
    <location>
        <begin position="231"/>
        <end position="530"/>
    </location>
</feature>
<feature type="domain" description="YVC1 N-terminal linker helical" evidence="3">
    <location>
        <begin position="39"/>
        <end position="179"/>
    </location>
</feature>
<dbReference type="PANTHER" id="PTHR35859:SF4">
    <property type="entry name" value="MEMBRANE CHANNEL PROTEIN, PUTATIVE (AFU_ORTHOLOGUE AFUA_6G11300)-RELATED"/>
    <property type="match status" value="1"/>
</dbReference>
<name>A0AAD5TTC4_9FUNG</name>
<evidence type="ECO:0008006" key="7">
    <source>
        <dbReference type="Google" id="ProtNLM"/>
    </source>
</evidence>
<evidence type="ECO:0000256" key="2">
    <source>
        <dbReference type="SAM" id="Phobius"/>
    </source>
</evidence>
<feature type="transmembrane region" description="Helical" evidence="2">
    <location>
        <begin position="422"/>
        <end position="442"/>
    </location>
</feature>
<evidence type="ECO:0000259" key="3">
    <source>
        <dbReference type="Pfam" id="PF23190"/>
    </source>
</evidence>